<keyword evidence="2" id="KW-1185">Reference proteome</keyword>
<gene>
    <name evidence="1" type="ORF">CMV_023829</name>
</gene>
<dbReference type="GO" id="GO:0003676">
    <property type="term" value="F:nucleic acid binding"/>
    <property type="evidence" value="ECO:0007669"/>
    <property type="project" value="InterPro"/>
</dbReference>
<protein>
    <submittedName>
        <fullName evidence="1">Uncharacterized protein</fullName>
    </submittedName>
</protein>
<dbReference type="Gene3D" id="3.30.420.10">
    <property type="entry name" value="Ribonuclease H-like superfamily/Ribonuclease H"/>
    <property type="match status" value="1"/>
</dbReference>
<name>A0A8J4QPE6_9ROSI</name>
<proteinExistence type="predicted"/>
<comment type="caution">
    <text evidence="1">The sequence shown here is derived from an EMBL/GenBank/DDBJ whole genome shotgun (WGS) entry which is preliminary data.</text>
</comment>
<reference evidence="1" key="1">
    <citation type="submission" date="2020-03" db="EMBL/GenBank/DDBJ databases">
        <title>Castanea mollissima Vanexum genome sequencing.</title>
        <authorList>
            <person name="Staton M."/>
        </authorList>
    </citation>
    <scope>NUCLEOTIDE SEQUENCE</scope>
    <source>
        <tissue evidence="1">Leaf</tissue>
    </source>
</reference>
<evidence type="ECO:0000313" key="1">
    <source>
        <dbReference type="EMBL" id="KAF3950416.1"/>
    </source>
</evidence>
<organism evidence="1 2">
    <name type="scientific">Castanea mollissima</name>
    <name type="common">Chinese chestnut</name>
    <dbReference type="NCBI Taxonomy" id="60419"/>
    <lineage>
        <taxon>Eukaryota</taxon>
        <taxon>Viridiplantae</taxon>
        <taxon>Streptophyta</taxon>
        <taxon>Embryophyta</taxon>
        <taxon>Tracheophyta</taxon>
        <taxon>Spermatophyta</taxon>
        <taxon>Magnoliopsida</taxon>
        <taxon>eudicotyledons</taxon>
        <taxon>Gunneridae</taxon>
        <taxon>Pentapetalae</taxon>
        <taxon>rosids</taxon>
        <taxon>fabids</taxon>
        <taxon>Fagales</taxon>
        <taxon>Fagaceae</taxon>
        <taxon>Castanea</taxon>
    </lineage>
</organism>
<accession>A0A8J4QPE6</accession>
<evidence type="ECO:0000313" key="2">
    <source>
        <dbReference type="Proteomes" id="UP000737018"/>
    </source>
</evidence>
<dbReference type="EMBL" id="JRKL02005475">
    <property type="protein sequence ID" value="KAF3950416.1"/>
    <property type="molecule type" value="Genomic_DNA"/>
</dbReference>
<sequence length="181" mass="20601">MNYKNSVPEGKQCGAADKIHFNPPSNFLFDQEERKSFILYSASIMEFVLKWRNHDVFERKSISHEGLQGGFSRIFSEHWSVLKSSHQSYRSRANSQRCMTASEGDSQACIKAINNADPKPPWKIQGLLHDVKTYASDLPHIAFNRVFKEANAAAHSLATWSFKNAFVGFLIPHLVLPFLLM</sequence>
<dbReference type="Proteomes" id="UP000737018">
    <property type="component" value="Unassembled WGS sequence"/>
</dbReference>
<dbReference type="InterPro" id="IPR036397">
    <property type="entry name" value="RNaseH_sf"/>
</dbReference>
<dbReference type="AlphaFoldDB" id="A0A8J4QPE6"/>